<name>A0A1H2SNV8_9RHOB</name>
<dbReference type="AlphaFoldDB" id="A0A1H2SNV8"/>
<keyword evidence="1" id="KW-1133">Transmembrane helix</keyword>
<feature type="transmembrane region" description="Helical" evidence="1">
    <location>
        <begin position="117"/>
        <end position="138"/>
    </location>
</feature>
<keyword evidence="1" id="KW-0812">Transmembrane</keyword>
<gene>
    <name evidence="2" type="ORF">SAMN05444358_101518</name>
</gene>
<feature type="transmembrane region" description="Helical" evidence="1">
    <location>
        <begin position="53"/>
        <end position="73"/>
    </location>
</feature>
<organism evidence="2 3">
    <name type="scientific">Ruegeria halocynthiae</name>
    <dbReference type="NCBI Taxonomy" id="985054"/>
    <lineage>
        <taxon>Bacteria</taxon>
        <taxon>Pseudomonadati</taxon>
        <taxon>Pseudomonadota</taxon>
        <taxon>Alphaproteobacteria</taxon>
        <taxon>Rhodobacterales</taxon>
        <taxon>Roseobacteraceae</taxon>
        <taxon>Ruegeria</taxon>
    </lineage>
</organism>
<evidence type="ECO:0008006" key="4">
    <source>
        <dbReference type="Google" id="ProtNLM"/>
    </source>
</evidence>
<protein>
    <recommendedName>
        <fullName evidence="4">Yip1 domain-containing protein</fullName>
    </recommendedName>
</protein>
<accession>A0A1H2SNV8</accession>
<proteinExistence type="predicted"/>
<dbReference type="OrthoDB" id="7859770at2"/>
<evidence type="ECO:0000313" key="3">
    <source>
        <dbReference type="Proteomes" id="UP000183400"/>
    </source>
</evidence>
<dbReference type="Proteomes" id="UP000183400">
    <property type="component" value="Unassembled WGS sequence"/>
</dbReference>
<evidence type="ECO:0000256" key="1">
    <source>
        <dbReference type="SAM" id="Phobius"/>
    </source>
</evidence>
<keyword evidence="1" id="KW-0472">Membrane</keyword>
<dbReference type="STRING" id="985054.SAMN05444358_101518"/>
<reference evidence="3" key="1">
    <citation type="submission" date="2016-10" db="EMBL/GenBank/DDBJ databases">
        <authorList>
            <person name="Varghese N."/>
            <person name="Submissions S."/>
        </authorList>
    </citation>
    <scope>NUCLEOTIDE SEQUENCE [LARGE SCALE GENOMIC DNA]</scope>
    <source>
        <strain evidence="3">DSM 27839</strain>
    </source>
</reference>
<keyword evidence="3" id="KW-1185">Reference proteome</keyword>
<sequence length="191" mass="20703">MTRSQWGNAEFLGSPINDTAVAKVLTLSYETHIGMKQAQNTAIEDAPRFLRTWGFWAVLAGATALVLVFVHIVGPTFEAKPSAATQIGEIAGEIKRSAWRSFLGLPKPEPEVVSTPVLSYVAIAIPILGAIAILLSVLSGIARENWRYSVYGTTLGATAVLFHYFWWLAVLAAAVILLVTIIENIGDIFSF</sequence>
<feature type="transmembrane region" description="Helical" evidence="1">
    <location>
        <begin position="159"/>
        <end position="182"/>
    </location>
</feature>
<evidence type="ECO:0000313" key="2">
    <source>
        <dbReference type="EMBL" id="SDW32774.1"/>
    </source>
</evidence>
<dbReference type="EMBL" id="FNNP01000001">
    <property type="protein sequence ID" value="SDW32774.1"/>
    <property type="molecule type" value="Genomic_DNA"/>
</dbReference>